<dbReference type="AlphaFoldDB" id="A0A9W8XZD4"/>
<evidence type="ECO:0000313" key="3">
    <source>
        <dbReference type="Proteomes" id="UP001140560"/>
    </source>
</evidence>
<comment type="caution">
    <text evidence="2">The sequence shown here is derived from an EMBL/GenBank/DDBJ whole genome shotgun (WGS) entry which is preliminary data.</text>
</comment>
<proteinExistence type="predicted"/>
<dbReference type="Proteomes" id="UP001140560">
    <property type="component" value="Unassembled WGS sequence"/>
</dbReference>
<gene>
    <name evidence="2" type="ORF">N0V83_009343</name>
</gene>
<accession>A0A9W8XZD4</accession>
<name>A0A9W8XZD4_9PLEO</name>
<protein>
    <submittedName>
        <fullName evidence="2">Uncharacterized protein</fullName>
    </submittedName>
</protein>
<organism evidence="2 3">
    <name type="scientific">Neocucurbitaria cava</name>
    <dbReference type="NCBI Taxonomy" id="798079"/>
    <lineage>
        <taxon>Eukaryota</taxon>
        <taxon>Fungi</taxon>
        <taxon>Dikarya</taxon>
        <taxon>Ascomycota</taxon>
        <taxon>Pezizomycotina</taxon>
        <taxon>Dothideomycetes</taxon>
        <taxon>Pleosporomycetidae</taxon>
        <taxon>Pleosporales</taxon>
        <taxon>Pleosporineae</taxon>
        <taxon>Cucurbitariaceae</taxon>
        <taxon>Neocucurbitaria</taxon>
    </lineage>
</organism>
<dbReference type="OrthoDB" id="5418632at2759"/>
<dbReference type="EMBL" id="JAPEUY010000018">
    <property type="protein sequence ID" value="KAJ4363891.1"/>
    <property type="molecule type" value="Genomic_DNA"/>
</dbReference>
<evidence type="ECO:0000313" key="2">
    <source>
        <dbReference type="EMBL" id="KAJ4363891.1"/>
    </source>
</evidence>
<feature type="compositionally biased region" description="Basic and acidic residues" evidence="1">
    <location>
        <begin position="120"/>
        <end position="141"/>
    </location>
</feature>
<feature type="compositionally biased region" description="Basic and acidic residues" evidence="1">
    <location>
        <begin position="70"/>
        <end position="110"/>
    </location>
</feature>
<sequence length="141" mass="15869">MNPISRSLFHAVARRAPQITRTPLRRTYATSYDERTQQTLRTSSRLTWLITSVAAVAAGAYFYNNPDTPVPDKIKHNKYSDLESSKPVEDRHGDSVAKHSIAAEKNENKARTGVFGAGKFDNHLQKHSADPSKDFEKVEKK</sequence>
<reference evidence="2" key="1">
    <citation type="submission" date="2022-10" db="EMBL/GenBank/DDBJ databases">
        <title>Tapping the CABI collections for fungal endophytes: first genome assemblies for Collariella, Neodidymelliopsis, Ascochyta clinopodiicola, Didymella pomorum, Didymosphaeria variabile, Neocosmospora piperis and Neocucurbitaria cava.</title>
        <authorList>
            <person name="Hill R."/>
        </authorList>
    </citation>
    <scope>NUCLEOTIDE SEQUENCE</scope>
    <source>
        <strain evidence="2">IMI 356814</strain>
    </source>
</reference>
<keyword evidence="3" id="KW-1185">Reference proteome</keyword>
<evidence type="ECO:0000256" key="1">
    <source>
        <dbReference type="SAM" id="MobiDB-lite"/>
    </source>
</evidence>
<feature type="region of interest" description="Disordered" evidence="1">
    <location>
        <begin position="66"/>
        <end position="141"/>
    </location>
</feature>